<name>A0A392NVC3_9FABA</name>
<gene>
    <name evidence="1" type="ORF">A2U01_0024822</name>
</gene>
<proteinExistence type="predicted"/>
<sequence length="70" mass="8013">MLHCWCSRRCVIRKANTLKNPERPFYCCPLSKVIAIFLCGRVDEAGEIGYFNNNGTETAIEEVKDNESEE</sequence>
<reference evidence="1 2" key="1">
    <citation type="journal article" date="2018" name="Front. Plant Sci.">
        <title>Red Clover (Trifolium pratense) and Zigzag Clover (T. medium) - A Picture of Genomic Similarities and Differences.</title>
        <authorList>
            <person name="Dluhosova J."/>
            <person name="Istvanek J."/>
            <person name="Nedelnik J."/>
            <person name="Repkova J."/>
        </authorList>
    </citation>
    <scope>NUCLEOTIDE SEQUENCE [LARGE SCALE GENOMIC DNA]</scope>
    <source>
        <strain evidence="2">cv. 10/8</strain>
        <tissue evidence="1">Leaf</tissue>
    </source>
</reference>
<comment type="caution">
    <text evidence="1">The sequence shown here is derived from an EMBL/GenBank/DDBJ whole genome shotgun (WGS) entry which is preliminary data.</text>
</comment>
<keyword evidence="2" id="KW-1185">Reference proteome</keyword>
<organism evidence="1 2">
    <name type="scientific">Trifolium medium</name>
    <dbReference type="NCBI Taxonomy" id="97028"/>
    <lineage>
        <taxon>Eukaryota</taxon>
        <taxon>Viridiplantae</taxon>
        <taxon>Streptophyta</taxon>
        <taxon>Embryophyta</taxon>
        <taxon>Tracheophyta</taxon>
        <taxon>Spermatophyta</taxon>
        <taxon>Magnoliopsida</taxon>
        <taxon>eudicotyledons</taxon>
        <taxon>Gunneridae</taxon>
        <taxon>Pentapetalae</taxon>
        <taxon>rosids</taxon>
        <taxon>fabids</taxon>
        <taxon>Fabales</taxon>
        <taxon>Fabaceae</taxon>
        <taxon>Papilionoideae</taxon>
        <taxon>50 kb inversion clade</taxon>
        <taxon>NPAAA clade</taxon>
        <taxon>Hologalegina</taxon>
        <taxon>IRL clade</taxon>
        <taxon>Trifolieae</taxon>
        <taxon>Trifolium</taxon>
    </lineage>
</organism>
<dbReference type="AlphaFoldDB" id="A0A392NVC3"/>
<evidence type="ECO:0000313" key="2">
    <source>
        <dbReference type="Proteomes" id="UP000265520"/>
    </source>
</evidence>
<dbReference type="Proteomes" id="UP000265520">
    <property type="component" value="Unassembled WGS sequence"/>
</dbReference>
<feature type="non-terminal residue" evidence="1">
    <location>
        <position position="70"/>
    </location>
</feature>
<dbReference type="EMBL" id="LXQA010053253">
    <property type="protein sequence ID" value="MCI03781.1"/>
    <property type="molecule type" value="Genomic_DNA"/>
</dbReference>
<protein>
    <submittedName>
        <fullName evidence="1">Uncharacterized protein</fullName>
    </submittedName>
</protein>
<evidence type="ECO:0000313" key="1">
    <source>
        <dbReference type="EMBL" id="MCI03781.1"/>
    </source>
</evidence>
<accession>A0A392NVC3</accession>